<dbReference type="SUPFAM" id="SSF48371">
    <property type="entry name" value="ARM repeat"/>
    <property type="match status" value="1"/>
</dbReference>
<keyword evidence="2" id="KW-1185">Reference proteome</keyword>
<proteinExistence type="predicted"/>
<gene>
    <name evidence="1" type="ORF">GON26_11640</name>
</gene>
<name>A0A6I4NKU7_9FLAO</name>
<evidence type="ECO:0008006" key="3">
    <source>
        <dbReference type="Google" id="ProtNLM"/>
    </source>
</evidence>
<accession>A0A6I4NKU7</accession>
<evidence type="ECO:0000313" key="2">
    <source>
        <dbReference type="Proteomes" id="UP000471501"/>
    </source>
</evidence>
<dbReference type="InterPro" id="IPR016024">
    <property type="entry name" value="ARM-type_fold"/>
</dbReference>
<comment type="caution">
    <text evidence="1">The sequence shown here is derived from an EMBL/GenBank/DDBJ whole genome shotgun (WGS) entry which is preliminary data.</text>
</comment>
<dbReference type="EMBL" id="WSTB01000005">
    <property type="protein sequence ID" value="MWB95020.1"/>
    <property type="molecule type" value="Genomic_DNA"/>
</dbReference>
<evidence type="ECO:0000313" key="1">
    <source>
        <dbReference type="EMBL" id="MWB95020.1"/>
    </source>
</evidence>
<dbReference type="Proteomes" id="UP000471501">
    <property type="component" value="Unassembled WGS sequence"/>
</dbReference>
<organism evidence="1 2">
    <name type="scientific">Flavobacterium hydrocarbonoxydans</name>
    <dbReference type="NCBI Taxonomy" id="2683249"/>
    <lineage>
        <taxon>Bacteria</taxon>
        <taxon>Pseudomonadati</taxon>
        <taxon>Bacteroidota</taxon>
        <taxon>Flavobacteriia</taxon>
        <taxon>Flavobacteriales</taxon>
        <taxon>Flavobacteriaceae</taxon>
        <taxon>Flavobacterium</taxon>
    </lineage>
</organism>
<reference evidence="1 2" key="1">
    <citation type="submission" date="2019-12" db="EMBL/GenBank/DDBJ databases">
        <authorList>
            <person name="Kim Y.S."/>
        </authorList>
    </citation>
    <scope>NUCLEOTIDE SEQUENCE [LARGE SCALE GENOMIC DNA]</scope>
    <source>
        <strain evidence="1 2">GA093</strain>
    </source>
</reference>
<dbReference type="RefSeq" id="WP_160374949.1">
    <property type="nucleotide sequence ID" value="NZ_WSTB01000005.1"/>
</dbReference>
<sequence>MDNYHKHLELFKSGSIFEQVNFLDNFNSSNLVDDLSPTDLSNILFKGVENSSNAYVRRSCFKIICDLTLNGILSNKFKTAGLLHDFLNNDDPELITIGLKYLPYFPEVFTQEIEEFLKTHSDSQNAEISSQSYVCLGLNSISENIGIEDVYQLVENLAIAERYFKAASAAVENRDDADYYILLIQWISAIMSNNLYESDNKLEALQKSLMLRNLYERDGMELDFLIFKMIQNIKTSYDILHNSGEWVDFITSVRSLMKVNSEIEILRSFQGSSKGLMKKIDDNFFNKLESHIYKAHLIAEKKRLDVLKSSDEESFVKFIEKIISYFPDVPDPNPENYDLLILLQQNFGQEGIDAYQKIRNKELPVEKAFSDLLKKNNNNELPFKTGSIHGQEVFTALVTQIDTLLPSYSDEKKTVFLNILEEVIRYARLTFVNNDKSRFSFLYSKSEKNGKGQDAVEQDLQDSMLFFFEHSKIADGLGHEQSKFVDGGRVDILYKKDIITIPIELKRSLIRPNESILEENYLAQAQTYTAGYDQLGIFVLLELSEKEKEAPANFKDWFKIHHLKPSTNLTVNFPDFVVSAVIPGNRTGPSSKSTYK</sequence>
<protein>
    <recommendedName>
        <fullName evidence="3">PD-(D/E)XK nuclease superfamily protein</fullName>
    </recommendedName>
</protein>
<dbReference type="AlphaFoldDB" id="A0A6I4NKU7"/>